<evidence type="ECO:0000313" key="3">
    <source>
        <dbReference type="Proteomes" id="UP000015381"/>
    </source>
</evidence>
<dbReference type="Gene3D" id="3.40.1180.10">
    <property type="entry name" value="Decaprenyl diphosphate synthase-like"/>
    <property type="match status" value="1"/>
</dbReference>
<dbReference type="PATRIC" id="fig|1033806.12.peg.186"/>
<dbReference type="InterPro" id="IPR036424">
    <property type="entry name" value="UPP_synth-like_sf"/>
</dbReference>
<dbReference type="EC" id="2.5.1.31" evidence="2"/>
<keyword evidence="3" id="KW-1185">Reference proteome</keyword>
<gene>
    <name evidence="2" type="ORF">HTIA_0190</name>
</gene>
<dbReference type="PANTHER" id="PTHR10291:SF28">
    <property type="entry name" value="UNDECAPRENYL DIPHOSPHATE SYNTHASE"/>
    <property type="match status" value="1"/>
</dbReference>
<dbReference type="PANTHER" id="PTHR10291">
    <property type="entry name" value="DEHYDRODOLICHYL DIPHOSPHATE SYNTHASE FAMILY MEMBER"/>
    <property type="match status" value="1"/>
</dbReference>
<dbReference type="Pfam" id="PF01255">
    <property type="entry name" value="Prenyltransf"/>
    <property type="match status" value="1"/>
</dbReference>
<dbReference type="Proteomes" id="UP000015381">
    <property type="component" value="Chromosome I"/>
</dbReference>
<dbReference type="HOGENOM" id="CLU_038505_2_1_2"/>
<keyword evidence="1 2" id="KW-0808">Transferase</keyword>
<proteinExistence type="predicted"/>
<dbReference type="EMBL" id="HF571520">
    <property type="protein sequence ID" value="CCQ32341.1"/>
    <property type="molecule type" value="Genomic_DNA"/>
</dbReference>
<name>S6D753_9EURY</name>
<evidence type="ECO:0000313" key="2">
    <source>
        <dbReference type="EMBL" id="CCQ32341.1"/>
    </source>
</evidence>
<dbReference type="GO" id="GO:0008834">
    <property type="term" value="F:ditrans,polycis-undecaprenyl-diphosphate synthase [(2E,6E)-farnesyl-diphosphate specific] activity"/>
    <property type="evidence" value="ECO:0007669"/>
    <property type="project" value="UniProtKB-EC"/>
</dbReference>
<dbReference type="AlphaFoldDB" id="S6D753"/>
<protein>
    <submittedName>
        <fullName evidence="2">Undecaprenyl pyrophosphate synthetase</fullName>
        <ecNumber evidence="2">2.5.1.31</ecNumber>
    </submittedName>
</protein>
<sequence length="266" mass="29952">MSGEKIRWATGAITLANPTSANAVARRSAEVTIGGFPERYLPVPTRDCPVCPVTFLLFGGELPRVGLYDRYLATRIRLSDAEVPERVAVVLTEQDLLEQGAYDTLQSVFAWAFEYGAERLILYVSVLDAGAVPTLRRQLEAIDAGREIAVRGPDDDQQADAPIQISIGLGGKHEFATAVQRLAQEVEAGDLDPESIDETEIERRLVFPADPDLVIKTGAERLSDFMIWQSVYSELYFTDVNWRDVRKRDYLRAIRDYQKRQRRFGR</sequence>
<dbReference type="KEGG" id="hti:HTIA_0190"/>
<evidence type="ECO:0000256" key="1">
    <source>
        <dbReference type="ARBA" id="ARBA00022679"/>
    </source>
</evidence>
<dbReference type="SUPFAM" id="SSF64005">
    <property type="entry name" value="Undecaprenyl diphosphate synthase"/>
    <property type="match status" value="1"/>
</dbReference>
<dbReference type="InterPro" id="IPR001441">
    <property type="entry name" value="UPP_synth-like"/>
</dbReference>
<organism evidence="2 3">
    <name type="scientific">Halorhabdus tiamatea SARL4B</name>
    <dbReference type="NCBI Taxonomy" id="1033806"/>
    <lineage>
        <taxon>Archaea</taxon>
        <taxon>Methanobacteriati</taxon>
        <taxon>Methanobacteriota</taxon>
        <taxon>Stenosarchaea group</taxon>
        <taxon>Halobacteria</taxon>
        <taxon>Halobacteriales</taxon>
        <taxon>Haloarculaceae</taxon>
        <taxon>Halorhabdus</taxon>
    </lineage>
</organism>
<dbReference type="FunFam" id="3.40.1180.10:FF:000016">
    <property type="entry name" value="Undecaprenyl diphosphate synthase"/>
    <property type="match status" value="1"/>
</dbReference>
<dbReference type="GO" id="GO:0016094">
    <property type="term" value="P:polyprenol biosynthetic process"/>
    <property type="evidence" value="ECO:0007669"/>
    <property type="project" value="TreeGrafter"/>
</dbReference>
<reference evidence="2 3" key="1">
    <citation type="journal article" date="2014" name="Environ. Microbiol.">
        <title>Halorhabdus tiamatea: proteogenomics and glycosidase activity measurements identify the first cultivated euryarchaeon from a deep-sea anoxic brine lake as potential polysaccharide degrader.</title>
        <authorList>
            <person name="Werner J."/>
            <person name="Ferrer M."/>
            <person name="Michel G."/>
            <person name="Mann A.J."/>
            <person name="Huang S."/>
            <person name="Juarez S."/>
            <person name="Ciordia S."/>
            <person name="Albar J.P."/>
            <person name="Alcaide M."/>
            <person name="La Cono V."/>
            <person name="Yakimov M.M."/>
            <person name="Antunes A."/>
            <person name="Taborda M."/>
            <person name="Da Costa M.S."/>
            <person name="Amann R.I."/>
            <person name="Gloeckner F.O."/>
            <person name="Golyshina O.V."/>
            <person name="Golyshin P.N."/>
            <person name="Teeling H."/>
        </authorList>
    </citation>
    <scope>NUCLEOTIDE SEQUENCE [LARGE SCALE GENOMIC DNA]</scope>
    <source>
        <strain evidence="3">SARL4B</strain>
    </source>
</reference>
<accession>S6D753</accession>